<dbReference type="Gene3D" id="3.40.50.2000">
    <property type="entry name" value="Glycogen Phosphorylase B"/>
    <property type="match status" value="2"/>
</dbReference>
<dbReference type="GO" id="GO:0035251">
    <property type="term" value="F:UDP-glucosyltransferase activity"/>
    <property type="evidence" value="ECO:0007669"/>
    <property type="project" value="InterPro"/>
</dbReference>
<accession>A0AAV5ASC9</accession>
<dbReference type="AlphaFoldDB" id="A0AAV5ASC9"/>
<protein>
    <submittedName>
        <fullName evidence="2">Uncharacterized protein</fullName>
    </submittedName>
</protein>
<dbReference type="Proteomes" id="UP001050691">
    <property type="component" value="Unassembled WGS sequence"/>
</dbReference>
<evidence type="ECO:0000313" key="3">
    <source>
        <dbReference type="Proteomes" id="UP001050691"/>
    </source>
</evidence>
<dbReference type="CDD" id="cd03784">
    <property type="entry name" value="GT1_Gtf-like"/>
    <property type="match status" value="1"/>
</dbReference>
<comment type="caution">
    <text evidence="2">The sequence shown here is derived from an EMBL/GenBank/DDBJ whole genome shotgun (WGS) entry which is preliminary data.</text>
</comment>
<dbReference type="EMBL" id="BPWL01000011">
    <property type="protein sequence ID" value="GJJ15650.1"/>
    <property type="molecule type" value="Genomic_DNA"/>
</dbReference>
<dbReference type="PANTHER" id="PTHR48049:SF132">
    <property type="entry name" value="GLYCOSYLTRANSFERASE"/>
    <property type="match status" value="1"/>
</dbReference>
<dbReference type="InterPro" id="IPR002213">
    <property type="entry name" value="UDP_glucos_trans"/>
</dbReference>
<name>A0AAV5ASC9_9AGAM</name>
<keyword evidence="3" id="KW-1185">Reference proteome</keyword>
<gene>
    <name evidence="2" type="ORF">Clacol_009928</name>
</gene>
<dbReference type="Pfam" id="PF00201">
    <property type="entry name" value="UDPGT"/>
    <property type="match status" value="1"/>
</dbReference>
<dbReference type="SUPFAM" id="SSF53756">
    <property type="entry name" value="UDP-Glycosyltransferase/glycogen phosphorylase"/>
    <property type="match status" value="1"/>
</dbReference>
<reference evidence="2" key="1">
    <citation type="submission" date="2021-10" db="EMBL/GenBank/DDBJ databases">
        <title>De novo Genome Assembly of Clathrus columnatus (Basidiomycota, Fungi) Using Illumina and Nanopore Sequence Data.</title>
        <authorList>
            <person name="Ogiso-Tanaka E."/>
            <person name="Itagaki H."/>
            <person name="Hosoya T."/>
            <person name="Hosaka K."/>
        </authorList>
    </citation>
    <scope>NUCLEOTIDE SEQUENCE</scope>
    <source>
        <strain evidence="2">MO-923</strain>
    </source>
</reference>
<proteinExistence type="predicted"/>
<keyword evidence="1" id="KW-0808">Transferase</keyword>
<organism evidence="2 3">
    <name type="scientific">Clathrus columnatus</name>
    <dbReference type="NCBI Taxonomy" id="1419009"/>
    <lineage>
        <taxon>Eukaryota</taxon>
        <taxon>Fungi</taxon>
        <taxon>Dikarya</taxon>
        <taxon>Basidiomycota</taxon>
        <taxon>Agaricomycotina</taxon>
        <taxon>Agaricomycetes</taxon>
        <taxon>Phallomycetidae</taxon>
        <taxon>Phallales</taxon>
        <taxon>Clathraceae</taxon>
        <taxon>Clathrus</taxon>
    </lineage>
</organism>
<evidence type="ECO:0000256" key="1">
    <source>
        <dbReference type="ARBA" id="ARBA00022679"/>
    </source>
</evidence>
<dbReference type="InterPro" id="IPR050481">
    <property type="entry name" value="UDP-glycosyltransf_plant"/>
</dbReference>
<evidence type="ECO:0000313" key="2">
    <source>
        <dbReference type="EMBL" id="GJJ15650.1"/>
    </source>
</evidence>
<sequence length="539" mass="61144">MSISHFLFVTGPSRGTIGHSIPFVALAARLVQEQPGIIVTFPVLGEYGRLMEGQLEKYFPEDNLHLKGNVRFINLGGEGLAVYPLIAHLAQHFELFYSSIFDEKDIKCATGRVYAALPKPRAALLDFFLYNLFLDIRKVSQNQVPVLAWNTTSSAYTMYYYGPKKYGGRGDISEKAVVLSEQNGTPFEQTEGELYISYSLQGNVVKLPGYPSLYDYEIVQRDDLSLKRIDGFTLTLLKTSYRFLRECDGMVSSSNEIYDHELNAAFREWFSERNKAIYFIGPLLPPDMPQSSSISHKKDLEISSNGKDIELFLDKILESHGEKSLLYVAFGSYFWPKGDTIWKIFEVMVELKIPIILSYSRNEEMPAHIKTLFESYDKVLISKWAPQQSILAHRVSKILNSLSLCSNLNEATGWFMTHCGQNSTAEAISYGVPMIAWGLLGDQPINAVNVRLNHDVAYQLLEVRTGSGLKPLYRGVEPQGSIESAVEEFRHVWAKAQGEDGARKRSNVQQLKEKYKFLWEEGGSSLKDYKKFLQDYLKN</sequence>
<dbReference type="PANTHER" id="PTHR48049">
    <property type="entry name" value="GLYCOSYLTRANSFERASE"/>
    <property type="match status" value="1"/>
</dbReference>